<name>A0ABU1FVE3_9MICC</name>
<gene>
    <name evidence="1" type="ORF">RH857_10900</name>
</gene>
<evidence type="ECO:0000313" key="2">
    <source>
        <dbReference type="Proteomes" id="UP001260872"/>
    </source>
</evidence>
<dbReference type="RefSeq" id="WP_310538002.1">
    <property type="nucleotide sequence ID" value="NZ_BAAAOC010000080.1"/>
</dbReference>
<evidence type="ECO:0000313" key="1">
    <source>
        <dbReference type="EMBL" id="MDR5712629.1"/>
    </source>
</evidence>
<dbReference type="Gene3D" id="3.40.50.10490">
    <property type="entry name" value="Glucose-6-phosphate isomerase like protein, domain 1"/>
    <property type="match status" value="1"/>
</dbReference>
<comment type="caution">
    <text evidence="1">The sequence shown here is derived from an EMBL/GenBank/DDBJ whole genome shotgun (WGS) entry which is preliminary data.</text>
</comment>
<proteinExistence type="predicted"/>
<keyword evidence="2" id="KW-1185">Reference proteome</keyword>
<dbReference type="InterPro" id="IPR046348">
    <property type="entry name" value="SIS_dom_sf"/>
</dbReference>
<sequence length="83" mass="8534">MARDSLSVAARLLDRSALEETAAALDDAGKVLLVGNGFSAPPLHDAQLRLLTLGLTVHAPADVQAQQFVARSLGPVDVCLAGS</sequence>
<dbReference type="Proteomes" id="UP001260872">
    <property type="component" value="Unassembled WGS sequence"/>
</dbReference>
<reference evidence="2" key="1">
    <citation type="submission" date="2023-07" db="EMBL/GenBank/DDBJ databases">
        <title>Description of three actinobacteria isolated from air of manufacturing shop in a pharmaceutical factory.</title>
        <authorList>
            <person name="Zhang D.-F."/>
        </authorList>
    </citation>
    <scope>NUCLEOTIDE SEQUENCE [LARGE SCALE GENOMIC DNA]</scope>
    <source>
        <strain evidence="2">CCTCC AB 207010</strain>
    </source>
</reference>
<protein>
    <submittedName>
        <fullName evidence="1">Uncharacterized protein</fullName>
    </submittedName>
</protein>
<accession>A0ABU1FVE3</accession>
<organism evidence="1 2">
    <name type="scientific">Nesterenkonia flava</name>
    <dbReference type="NCBI Taxonomy" id="469799"/>
    <lineage>
        <taxon>Bacteria</taxon>
        <taxon>Bacillati</taxon>
        <taxon>Actinomycetota</taxon>
        <taxon>Actinomycetes</taxon>
        <taxon>Micrococcales</taxon>
        <taxon>Micrococcaceae</taxon>
        <taxon>Nesterenkonia</taxon>
    </lineage>
</organism>
<dbReference type="EMBL" id="JAVKGT010000031">
    <property type="protein sequence ID" value="MDR5712629.1"/>
    <property type="molecule type" value="Genomic_DNA"/>
</dbReference>
<dbReference type="SUPFAM" id="SSF53697">
    <property type="entry name" value="SIS domain"/>
    <property type="match status" value="1"/>
</dbReference>